<keyword evidence="8" id="KW-0472">Membrane</keyword>
<keyword evidence="13" id="KW-1185">Reference proteome</keyword>
<keyword evidence="4" id="KW-0255">Endonuclease</keyword>
<evidence type="ECO:0000259" key="11">
    <source>
        <dbReference type="Pfam" id="PF17921"/>
    </source>
</evidence>
<dbReference type="Gene3D" id="2.40.70.10">
    <property type="entry name" value="Acid Proteases"/>
    <property type="match status" value="1"/>
</dbReference>
<evidence type="ECO:0000313" key="13">
    <source>
        <dbReference type="Proteomes" id="UP000826656"/>
    </source>
</evidence>
<feature type="domain" description="Reverse transcriptase RNase H-like" evidence="10">
    <location>
        <begin position="673"/>
        <end position="767"/>
    </location>
</feature>
<dbReference type="Pfam" id="PF08284">
    <property type="entry name" value="RVP_2"/>
    <property type="match status" value="1"/>
</dbReference>
<evidence type="ECO:0000256" key="8">
    <source>
        <dbReference type="SAM" id="Phobius"/>
    </source>
</evidence>
<protein>
    <recommendedName>
        <fullName evidence="14">Reverse transcriptase</fullName>
    </recommendedName>
</protein>
<proteinExistence type="predicted"/>
<keyword evidence="5" id="KW-0378">Hydrolase</keyword>
<dbReference type="EMBL" id="JAIVGD010000028">
    <property type="protein sequence ID" value="KAH0737791.1"/>
    <property type="molecule type" value="Genomic_DNA"/>
</dbReference>
<evidence type="ECO:0000256" key="7">
    <source>
        <dbReference type="SAM" id="MobiDB-lite"/>
    </source>
</evidence>
<dbReference type="InterPro" id="IPR021109">
    <property type="entry name" value="Peptidase_aspartic_dom_sf"/>
</dbReference>
<feature type="transmembrane region" description="Helical" evidence="8">
    <location>
        <begin position="21"/>
        <end position="38"/>
    </location>
</feature>
<evidence type="ECO:0000256" key="2">
    <source>
        <dbReference type="ARBA" id="ARBA00022695"/>
    </source>
</evidence>
<dbReference type="CDD" id="cd00303">
    <property type="entry name" value="retropepsin_like"/>
    <property type="match status" value="1"/>
</dbReference>
<feature type="compositionally biased region" description="Polar residues" evidence="7">
    <location>
        <begin position="305"/>
        <end position="322"/>
    </location>
</feature>
<dbReference type="PANTHER" id="PTHR37984">
    <property type="entry name" value="PROTEIN CBG26694"/>
    <property type="match status" value="1"/>
</dbReference>
<sequence>MGVKCTTSNEREAMKCFRKNFIFLLLLSCVWYDLKFHSNSTFYVSVIMPPRRAYARNVNARNANAAPPVPDQEVSNAEFRNAIQMLAQSVANQNNQRVQAPVNANGGSAATKVTGNDRVELASYQLKDVAHIWYTQWKEYRGTNAAPITWECFSKTFLDRFFPIELRVARAQEFMNLRHGNMTVQEYGLKFNQLSRYATHMVVDSRAQMNKFLYGVSDLVKTECMNAMLLGDMNISRLMTHAQQVEGDKLREQAKETKKARTGNYEYSQQKSGGGNRSHFQQKSSTPSPSSASVLSPRFRKDQNSRTSGSKSQGSVSGTKTYPTCPKCNKNHPGECLAAAPTGRPTQQGNSSGTGGGQHQNRLYAPQARQDQEDFPDVVTGTLRVFDLDVYALLDPGATLSFVTPYIAVQFSVSPETLSEPFSVSTPVGDLVIARRVYRNCPVTVSQKVTSADLVELEMVEFDVILGMDWLHSCYASVDCRTRIVRFQFLDEPILEWKGSSLAPMGRFISYLKARKMISKGYLYHLVRVKDSSSESPTLESVPVVNEFPEVFPDDLPEVPPKREIDFGIDLLPDTQPISIPPYRMAPAELKELKEQLKDLLDKGFIRPSISPWGAPVLFVKKKDGSLRMCIDYRQLNKVTIKNKLKCEKSFAELKTRLTTAPVLTLPEGSDGYVIYCDTSRVGLGCVLMQRGNVIAYASRQLKVHEKNYPTHDLELAAVVFALKIWRHYLYGVHVDVFTDHKSLQYVFTQKELNLRQRRWLEFLKDYDMSVHYHPGKANVVADALSRLSIGRVGHIEEERKELARDVHRLTRLGVRLMSISDGGVTIQNGAESYLVEEVKEKQDSDAILLELKGAVNNQRVEVFPQGGDGVLRYQGRLCVPDVGELRQHILTEAHNSRYSIHPGATKMYRDLREVYWWNGMKRYIADFVAKCPNCEQVKV</sequence>
<dbReference type="InterPro" id="IPR041588">
    <property type="entry name" value="Integrase_H2C2"/>
</dbReference>
<dbReference type="InterPro" id="IPR005162">
    <property type="entry name" value="Retrotrans_gag_dom"/>
</dbReference>
<accession>A0ABQ7TUG3</accession>
<evidence type="ECO:0000256" key="1">
    <source>
        <dbReference type="ARBA" id="ARBA00022679"/>
    </source>
</evidence>
<evidence type="ECO:0000313" key="12">
    <source>
        <dbReference type="EMBL" id="KAH0737791.1"/>
    </source>
</evidence>
<dbReference type="PANTHER" id="PTHR37984:SF5">
    <property type="entry name" value="PROTEIN NYNRIN-LIKE"/>
    <property type="match status" value="1"/>
</dbReference>
<keyword evidence="1" id="KW-0808">Transferase</keyword>
<dbReference type="Proteomes" id="UP000826656">
    <property type="component" value="Unassembled WGS sequence"/>
</dbReference>
<dbReference type="Pfam" id="PF03732">
    <property type="entry name" value="Retrotrans_gag"/>
    <property type="match status" value="1"/>
</dbReference>
<dbReference type="Pfam" id="PF17921">
    <property type="entry name" value="Integrase_H2C2"/>
    <property type="match status" value="1"/>
</dbReference>
<keyword evidence="8" id="KW-1133">Transmembrane helix</keyword>
<dbReference type="Gene3D" id="1.10.340.70">
    <property type="match status" value="1"/>
</dbReference>
<evidence type="ECO:0008006" key="14">
    <source>
        <dbReference type="Google" id="ProtNLM"/>
    </source>
</evidence>
<feature type="domain" description="Retrotransposon gag" evidence="9">
    <location>
        <begin position="121"/>
        <end position="217"/>
    </location>
</feature>
<dbReference type="CDD" id="cd09274">
    <property type="entry name" value="RNase_HI_RT_Ty3"/>
    <property type="match status" value="1"/>
</dbReference>
<feature type="region of interest" description="Disordered" evidence="7">
    <location>
        <begin position="246"/>
        <end position="361"/>
    </location>
</feature>
<reference evidence="12 13" key="1">
    <citation type="journal article" date="2021" name="bioRxiv">
        <title>Chromosome-scale and haplotype-resolved genome assembly of a tetraploid potato cultivar.</title>
        <authorList>
            <person name="Sun H."/>
            <person name="Jiao W.-B."/>
            <person name="Krause K."/>
            <person name="Campoy J.A."/>
            <person name="Goel M."/>
            <person name="Folz-Donahue K."/>
            <person name="Kukat C."/>
            <person name="Huettel B."/>
            <person name="Schneeberger K."/>
        </authorList>
    </citation>
    <scope>NUCLEOTIDE SEQUENCE [LARGE SCALE GENOMIC DNA]</scope>
    <source>
        <strain evidence="12">SolTubOtavaFocal</strain>
        <tissue evidence="12">Leaves</tissue>
    </source>
</reference>
<dbReference type="SUPFAM" id="SSF56672">
    <property type="entry name" value="DNA/RNA polymerases"/>
    <property type="match status" value="1"/>
</dbReference>
<evidence type="ECO:0000259" key="10">
    <source>
        <dbReference type="Pfam" id="PF17917"/>
    </source>
</evidence>
<evidence type="ECO:0000256" key="5">
    <source>
        <dbReference type="ARBA" id="ARBA00022801"/>
    </source>
</evidence>
<evidence type="ECO:0000256" key="6">
    <source>
        <dbReference type="ARBA" id="ARBA00022918"/>
    </source>
</evidence>
<keyword evidence="3" id="KW-0540">Nuclease</keyword>
<organism evidence="12 13">
    <name type="scientific">Solanum tuberosum</name>
    <name type="common">Potato</name>
    <dbReference type="NCBI Taxonomy" id="4113"/>
    <lineage>
        <taxon>Eukaryota</taxon>
        <taxon>Viridiplantae</taxon>
        <taxon>Streptophyta</taxon>
        <taxon>Embryophyta</taxon>
        <taxon>Tracheophyta</taxon>
        <taxon>Spermatophyta</taxon>
        <taxon>Magnoliopsida</taxon>
        <taxon>eudicotyledons</taxon>
        <taxon>Gunneridae</taxon>
        <taxon>Pentapetalae</taxon>
        <taxon>asterids</taxon>
        <taxon>lamiids</taxon>
        <taxon>Solanales</taxon>
        <taxon>Solanaceae</taxon>
        <taxon>Solanoideae</taxon>
        <taxon>Solaneae</taxon>
        <taxon>Solanum</taxon>
    </lineage>
</organism>
<evidence type="ECO:0000259" key="9">
    <source>
        <dbReference type="Pfam" id="PF03732"/>
    </source>
</evidence>
<keyword evidence="6" id="KW-0695">RNA-directed DNA polymerase</keyword>
<keyword evidence="2" id="KW-0548">Nucleotidyltransferase</keyword>
<dbReference type="Pfam" id="PF17917">
    <property type="entry name" value="RT_RNaseH"/>
    <property type="match status" value="1"/>
</dbReference>
<feature type="domain" description="Integrase zinc-binding" evidence="11">
    <location>
        <begin position="885"/>
        <end position="939"/>
    </location>
</feature>
<dbReference type="InterPro" id="IPR041373">
    <property type="entry name" value="RT_RNaseH"/>
</dbReference>
<keyword evidence="8" id="KW-0812">Transmembrane</keyword>
<gene>
    <name evidence="12" type="ORF">KY290_036496</name>
</gene>
<dbReference type="InterPro" id="IPR043502">
    <property type="entry name" value="DNA/RNA_pol_sf"/>
</dbReference>
<feature type="compositionally biased region" description="Low complexity" evidence="7">
    <location>
        <begin position="284"/>
        <end position="297"/>
    </location>
</feature>
<evidence type="ECO:0000256" key="3">
    <source>
        <dbReference type="ARBA" id="ARBA00022722"/>
    </source>
</evidence>
<dbReference type="Gene3D" id="3.10.10.10">
    <property type="entry name" value="HIV Type 1 Reverse Transcriptase, subunit A, domain 1"/>
    <property type="match status" value="1"/>
</dbReference>
<comment type="caution">
    <text evidence="12">The sequence shown here is derived from an EMBL/GenBank/DDBJ whole genome shotgun (WGS) entry which is preliminary data.</text>
</comment>
<feature type="compositionally biased region" description="Basic and acidic residues" evidence="7">
    <location>
        <begin position="246"/>
        <end position="259"/>
    </location>
</feature>
<name>A0ABQ7TUG3_SOLTU</name>
<dbReference type="InterPro" id="IPR050951">
    <property type="entry name" value="Retrovirus_Pol_polyprotein"/>
</dbReference>
<evidence type="ECO:0000256" key="4">
    <source>
        <dbReference type="ARBA" id="ARBA00022759"/>
    </source>
</evidence>